<keyword evidence="7 11" id="KW-0805">Transcription regulation</keyword>
<keyword evidence="5 11" id="KW-0408">Iron</keyword>
<dbReference type="RefSeq" id="WP_359806277.1">
    <property type="nucleotide sequence ID" value="NZ_JBEXZQ010000019.1"/>
</dbReference>
<evidence type="ECO:0000256" key="12">
    <source>
        <dbReference type="SAM" id="MobiDB-lite"/>
    </source>
</evidence>
<evidence type="ECO:0000256" key="1">
    <source>
        <dbReference type="ARBA" id="ARBA00004496"/>
    </source>
</evidence>
<comment type="subcellular location">
    <subcellularLocation>
        <location evidence="1 11">Cytoplasm</location>
    </subcellularLocation>
</comment>
<comment type="function">
    <text evidence="11">Acts as a transcriptional regulator. Probably redox-responsive. The apo- but not holo-form probably binds DNA.</text>
</comment>
<evidence type="ECO:0000313" key="14">
    <source>
        <dbReference type="EMBL" id="MEU0706287.1"/>
    </source>
</evidence>
<comment type="similarity">
    <text evidence="2 11">Belongs to the WhiB family.</text>
</comment>
<feature type="binding site" evidence="11">
    <location>
        <position position="52"/>
    </location>
    <ligand>
        <name>[4Fe-4S] cluster</name>
        <dbReference type="ChEBI" id="CHEBI:49883"/>
    </ligand>
</feature>
<evidence type="ECO:0000256" key="11">
    <source>
        <dbReference type="HAMAP-Rule" id="MF_01479"/>
    </source>
</evidence>
<dbReference type="HAMAP" id="MF_01479">
    <property type="entry name" value="WhiB"/>
    <property type="match status" value="1"/>
</dbReference>
<evidence type="ECO:0000256" key="10">
    <source>
        <dbReference type="ARBA" id="ARBA00023163"/>
    </source>
</evidence>
<comment type="cofactor">
    <cofactor evidence="11">
        <name>[4Fe-4S] cluster</name>
        <dbReference type="ChEBI" id="CHEBI:49883"/>
    </cofactor>
    <text evidence="11">Binds 1 [4Fe-4S] cluster per subunit. Following nitrosylation of the [4Fe-4S] cluster binds 1 [4Fe-8(NO)] cluster per subunit.</text>
</comment>
<accession>A0ABV2VYB6</accession>
<gene>
    <name evidence="11" type="primary">whiB</name>
    <name evidence="14" type="ORF">ABZ508_02760</name>
</gene>
<evidence type="ECO:0000256" key="7">
    <source>
        <dbReference type="ARBA" id="ARBA00023015"/>
    </source>
</evidence>
<keyword evidence="8 11" id="KW-0238">DNA-binding</keyword>
<feature type="region of interest" description="Disordered" evidence="12">
    <location>
        <begin position="68"/>
        <end position="87"/>
    </location>
</feature>
<evidence type="ECO:0000256" key="3">
    <source>
        <dbReference type="ARBA" id="ARBA00022485"/>
    </source>
</evidence>
<keyword evidence="11" id="KW-0963">Cytoplasm</keyword>
<sequence>MSTRPAAEPQQYRYPDDALCAQTDPELFHPEKGGTTAYAKRICLACEVRIECLEHALANGELHGVWGGMGPDQRKAIRRARDRRRTA</sequence>
<reference evidence="14 15" key="1">
    <citation type="submission" date="2024-06" db="EMBL/GenBank/DDBJ databases">
        <title>The Natural Products Discovery Center: Release of the First 8490 Sequenced Strains for Exploring Actinobacteria Biosynthetic Diversity.</title>
        <authorList>
            <person name="Kalkreuter E."/>
            <person name="Kautsar S.A."/>
            <person name="Yang D."/>
            <person name="Bader C.D."/>
            <person name="Teijaro C.N."/>
            <person name="Fluegel L."/>
            <person name="Davis C.M."/>
            <person name="Simpson J.R."/>
            <person name="Lauterbach L."/>
            <person name="Steele A.D."/>
            <person name="Gui C."/>
            <person name="Meng S."/>
            <person name="Li G."/>
            <person name="Viehrig K."/>
            <person name="Ye F."/>
            <person name="Su P."/>
            <person name="Kiefer A.F."/>
            <person name="Nichols A."/>
            <person name="Cepeda A.J."/>
            <person name="Yan W."/>
            <person name="Fan B."/>
            <person name="Jiang Y."/>
            <person name="Adhikari A."/>
            <person name="Zheng C.-J."/>
            <person name="Schuster L."/>
            <person name="Cowan T.M."/>
            <person name="Smanski M.J."/>
            <person name="Chevrette M.G."/>
            <person name="De Carvalho L.P.S."/>
            <person name="Shen B."/>
        </authorList>
    </citation>
    <scope>NUCLEOTIDE SEQUENCE [LARGE SCALE GENOMIC DNA]</scope>
    <source>
        <strain evidence="14 15">NPDC006337</strain>
    </source>
</reference>
<dbReference type="InterPro" id="IPR034768">
    <property type="entry name" value="4FE4S_WBL"/>
</dbReference>
<dbReference type="Pfam" id="PF02467">
    <property type="entry name" value="Whib"/>
    <property type="match status" value="1"/>
</dbReference>
<dbReference type="InterPro" id="IPR003482">
    <property type="entry name" value="Whib"/>
</dbReference>
<feature type="binding site" evidence="11">
    <location>
        <position position="43"/>
    </location>
    <ligand>
        <name>[4Fe-4S] cluster</name>
        <dbReference type="ChEBI" id="CHEBI:49883"/>
    </ligand>
</feature>
<feature type="domain" description="4Fe-4S Wbl-type" evidence="13">
    <location>
        <begin position="19"/>
        <end position="76"/>
    </location>
</feature>
<feature type="compositionally biased region" description="Basic residues" evidence="12">
    <location>
        <begin position="76"/>
        <end position="87"/>
    </location>
</feature>
<proteinExistence type="inferred from homology"/>
<evidence type="ECO:0000256" key="2">
    <source>
        <dbReference type="ARBA" id="ARBA00006597"/>
    </source>
</evidence>
<dbReference type="PANTHER" id="PTHR38839:SF4">
    <property type="entry name" value="TRANSCRIPTIONAL REGULATOR WHIB"/>
    <property type="match status" value="1"/>
</dbReference>
<evidence type="ECO:0000256" key="8">
    <source>
        <dbReference type="ARBA" id="ARBA00023125"/>
    </source>
</evidence>
<evidence type="ECO:0000256" key="9">
    <source>
        <dbReference type="ARBA" id="ARBA00023157"/>
    </source>
</evidence>
<organism evidence="14 15">
    <name type="scientific">Streptomyces lavendulocolor</name>
    <dbReference type="NCBI Taxonomy" id="67316"/>
    <lineage>
        <taxon>Bacteria</taxon>
        <taxon>Bacillati</taxon>
        <taxon>Actinomycetota</taxon>
        <taxon>Actinomycetes</taxon>
        <taxon>Kitasatosporales</taxon>
        <taxon>Streptomycetaceae</taxon>
        <taxon>Streptomyces</taxon>
    </lineage>
</organism>
<keyword evidence="6 11" id="KW-0411">Iron-sulfur</keyword>
<keyword evidence="4 11" id="KW-0479">Metal-binding</keyword>
<evidence type="ECO:0000256" key="5">
    <source>
        <dbReference type="ARBA" id="ARBA00023004"/>
    </source>
</evidence>
<dbReference type="Proteomes" id="UP001550378">
    <property type="component" value="Unassembled WGS sequence"/>
</dbReference>
<comment type="PTM">
    <text evidence="11">Upon Fe-S cluster removal intramolecular disulfide bonds are formed.</text>
</comment>
<comment type="caution">
    <text evidence="14">The sequence shown here is derived from an EMBL/GenBank/DDBJ whole genome shotgun (WGS) entry which is preliminary data.</text>
</comment>
<dbReference type="EMBL" id="JBEXZR010000002">
    <property type="protein sequence ID" value="MEU0706287.1"/>
    <property type="molecule type" value="Genomic_DNA"/>
</dbReference>
<protein>
    <recommendedName>
        <fullName evidence="11">Transcriptional regulator WhiB</fullName>
    </recommendedName>
</protein>
<keyword evidence="15" id="KW-1185">Reference proteome</keyword>
<keyword evidence="10 11" id="KW-0804">Transcription</keyword>
<evidence type="ECO:0000256" key="4">
    <source>
        <dbReference type="ARBA" id="ARBA00022723"/>
    </source>
</evidence>
<keyword evidence="9 11" id="KW-1015">Disulfide bond</keyword>
<feature type="binding site" evidence="11">
    <location>
        <position position="20"/>
    </location>
    <ligand>
        <name>[4Fe-4S] cluster</name>
        <dbReference type="ChEBI" id="CHEBI:49883"/>
    </ligand>
</feature>
<keyword evidence="3 11" id="KW-0004">4Fe-4S</keyword>
<dbReference type="PANTHER" id="PTHR38839">
    <property type="entry name" value="TRANSCRIPTIONAL REGULATOR WHID-RELATED"/>
    <property type="match status" value="1"/>
</dbReference>
<name>A0ABV2VYB6_9ACTN</name>
<evidence type="ECO:0000313" key="15">
    <source>
        <dbReference type="Proteomes" id="UP001550378"/>
    </source>
</evidence>
<comment type="PTM">
    <text evidence="11">The Fe-S cluster can be nitrosylated by nitric oxide (NO).</text>
</comment>
<evidence type="ECO:0000259" key="13">
    <source>
        <dbReference type="PROSITE" id="PS51674"/>
    </source>
</evidence>
<feature type="binding site" evidence="11">
    <location>
        <position position="46"/>
    </location>
    <ligand>
        <name>[4Fe-4S] cluster</name>
        <dbReference type="ChEBI" id="CHEBI:49883"/>
    </ligand>
</feature>
<evidence type="ECO:0000256" key="6">
    <source>
        <dbReference type="ARBA" id="ARBA00023014"/>
    </source>
</evidence>
<dbReference type="PROSITE" id="PS51674">
    <property type="entry name" value="4FE4S_WBL"/>
    <property type="match status" value="1"/>
</dbReference>